<comment type="caution">
    <text evidence="2">The sequence shown here is derived from an EMBL/GenBank/DDBJ whole genome shotgun (WGS) entry which is preliminary data.</text>
</comment>
<dbReference type="Gene3D" id="1.10.10.2910">
    <property type="match status" value="1"/>
</dbReference>
<organism evidence="2 3">
    <name type="scientific">Clostridium symbiosum (strain WAL-14163)</name>
    <dbReference type="NCBI Taxonomy" id="742740"/>
    <lineage>
        <taxon>Bacteria</taxon>
        <taxon>Bacillati</taxon>
        <taxon>Bacillota</taxon>
        <taxon>Clostridia</taxon>
        <taxon>Lachnospirales</taxon>
        <taxon>Lachnospiraceae</taxon>
        <taxon>Otoolea</taxon>
    </lineage>
</organism>
<dbReference type="EMBL" id="ADLQ01000078">
    <property type="protein sequence ID" value="EGA92591.1"/>
    <property type="molecule type" value="Genomic_DNA"/>
</dbReference>
<name>E7GRD5_CLOS6</name>
<dbReference type="RefSeq" id="WP_003502993.1">
    <property type="nucleotide sequence ID" value="NZ_GL834315.1"/>
</dbReference>
<feature type="domain" description="IrrE N-terminal-like" evidence="1">
    <location>
        <begin position="43"/>
        <end position="146"/>
    </location>
</feature>
<reference evidence="2 3" key="1">
    <citation type="submission" date="2010-12" db="EMBL/GenBank/DDBJ databases">
        <title>The Genome Sequence of Clostridium symbiosum strain WAL-14163.</title>
        <authorList>
            <person name="Earl A."/>
            <person name="Ward D."/>
            <person name="Feldgarden M."/>
            <person name="Gevers D."/>
            <person name="Finegold S.M."/>
            <person name="Summanen P.H."/>
            <person name="Molitoris D.R."/>
            <person name="Vaisanen M.L."/>
            <person name="Daigneault M."/>
            <person name="Young S.K."/>
            <person name="Zeng Q."/>
            <person name="Gargeya S."/>
            <person name="Fitzgerald M."/>
            <person name="Haas B."/>
            <person name="Abouelleil A."/>
            <person name="Alvarado L."/>
            <person name="Arachchi H.M."/>
            <person name="Berlin A."/>
            <person name="Brown A."/>
            <person name="Chapman S.B."/>
            <person name="Chen Z."/>
            <person name="Dunbar C."/>
            <person name="Freedman E."/>
            <person name="Gearin G."/>
            <person name="Gellesch M."/>
            <person name="Goldberg J."/>
            <person name="Griggs A."/>
            <person name="Gujja S."/>
            <person name="Heilman E."/>
            <person name="Heiman D."/>
            <person name="Howarth C."/>
            <person name="Larson L."/>
            <person name="Lui A."/>
            <person name="MacDonald P.J.P."/>
            <person name="Mehta T."/>
            <person name="Montmayeur A."/>
            <person name="Murphy C."/>
            <person name="Neiman D."/>
            <person name="Pearson M."/>
            <person name="Priest M."/>
            <person name="Roberts A."/>
            <person name="Saif S."/>
            <person name="Shea T."/>
            <person name="Shenoy N."/>
            <person name="Sisk P."/>
            <person name="Stolte C."/>
            <person name="Sykes S."/>
            <person name="White J."/>
            <person name="Yandava C."/>
            <person name="Nusbaum C."/>
            <person name="Birren B."/>
        </authorList>
    </citation>
    <scope>NUCLEOTIDE SEQUENCE [LARGE SCALE GENOMIC DNA]</scope>
    <source>
        <strain evidence="2 3">WAL-14163</strain>
    </source>
</reference>
<evidence type="ECO:0000259" key="1">
    <source>
        <dbReference type="Pfam" id="PF06114"/>
    </source>
</evidence>
<dbReference type="Pfam" id="PF06114">
    <property type="entry name" value="Peptidase_M78"/>
    <property type="match status" value="1"/>
</dbReference>
<dbReference type="PANTHER" id="PTHR43236:SF1">
    <property type="entry name" value="BLL7220 PROTEIN"/>
    <property type="match status" value="1"/>
</dbReference>
<protein>
    <recommendedName>
        <fullName evidence="1">IrrE N-terminal-like domain-containing protein</fullName>
    </recommendedName>
</protein>
<gene>
    <name evidence="2" type="ORF">HMPREF9474_03480</name>
</gene>
<dbReference type="STRING" id="1512.GCA_900049235_03753"/>
<dbReference type="InterPro" id="IPR052345">
    <property type="entry name" value="Rad_response_metalloprotease"/>
</dbReference>
<proteinExistence type="predicted"/>
<keyword evidence="3" id="KW-1185">Reference proteome</keyword>
<sequence length="146" mass="17185">MSLLDIRGEVAYLKRYYKTENPFDIIRAKNIILLSEELGLVRGYYNLVLRQKQIHLNCNLEGVQRQFTATHELGHAIMHPKSNTPFLLANTYHSVDKMEIEANKFAVEFLITDDTLYEYLKYQECTIEQTARILGYQKELIELRLK</sequence>
<dbReference type="HOGENOM" id="CLU_122894_1_1_9"/>
<dbReference type="InterPro" id="IPR010359">
    <property type="entry name" value="IrrE_HExxH"/>
</dbReference>
<accession>E7GRD5</accession>
<evidence type="ECO:0000313" key="3">
    <source>
        <dbReference type="Proteomes" id="UP000002970"/>
    </source>
</evidence>
<dbReference type="SUPFAM" id="SSF55486">
    <property type="entry name" value="Metalloproteases ('zincins'), catalytic domain"/>
    <property type="match status" value="1"/>
</dbReference>
<dbReference type="AlphaFoldDB" id="E7GRD5"/>
<dbReference type="eggNOG" id="COG2856">
    <property type="taxonomic scope" value="Bacteria"/>
</dbReference>
<evidence type="ECO:0000313" key="2">
    <source>
        <dbReference type="EMBL" id="EGA92591.1"/>
    </source>
</evidence>
<dbReference type="Proteomes" id="UP000002970">
    <property type="component" value="Unassembled WGS sequence"/>
</dbReference>
<dbReference type="PANTHER" id="PTHR43236">
    <property type="entry name" value="ANTITOXIN HIGA1"/>
    <property type="match status" value="1"/>
</dbReference>